<dbReference type="PROSITE" id="PS50125">
    <property type="entry name" value="GUANYLATE_CYCLASE_2"/>
    <property type="match status" value="1"/>
</dbReference>
<comment type="caution">
    <text evidence="2">The sequence shown here is derived from an EMBL/GenBank/DDBJ whole genome shotgun (WGS) entry which is preliminary data.</text>
</comment>
<dbReference type="AlphaFoldDB" id="A0A545TRG7"/>
<dbReference type="InterPro" id="IPR029787">
    <property type="entry name" value="Nucleotide_cyclase"/>
</dbReference>
<accession>A0A545TRG7</accession>
<dbReference type="PANTHER" id="PTHR43081:SF11">
    <property type="entry name" value="BLR2264 PROTEIN"/>
    <property type="match status" value="1"/>
</dbReference>
<dbReference type="GO" id="GO:0004016">
    <property type="term" value="F:adenylate cyclase activity"/>
    <property type="evidence" value="ECO:0007669"/>
    <property type="project" value="UniProtKB-ARBA"/>
</dbReference>
<gene>
    <name evidence="2" type="ORF">FKG95_14035</name>
</gene>
<keyword evidence="3" id="KW-1185">Reference proteome</keyword>
<proteinExistence type="predicted"/>
<dbReference type="Proteomes" id="UP000315252">
    <property type="component" value="Unassembled WGS sequence"/>
</dbReference>
<dbReference type="InterPro" id="IPR050697">
    <property type="entry name" value="Adenylyl/Guanylyl_Cyclase_3/4"/>
</dbReference>
<feature type="domain" description="Guanylate cyclase" evidence="1">
    <location>
        <begin position="218"/>
        <end position="352"/>
    </location>
</feature>
<dbReference type="CDD" id="cd07302">
    <property type="entry name" value="CHD"/>
    <property type="match status" value="1"/>
</dbReference>
<dbReference type="PANTHER" id="PTHR43081">
    <property type="entry name" value="ADENYLATE CYCLASE, TERMINAL-DIFFERENTIATION SPECIFIC-RELATED"/>
    <property type="match status" value="1"/>
</dbReference>
<dbReference type="Pfam" id="PF00211">
    <property type="entry name" value="Guanylate_cyc"/>
    <property type="match status" value="1"/>
</dbReference>
<dbReference type="SMART" id="SM00044">
    <property type="entry name" value="CYCc"/>
    <property type="match status" value="1"/>
</dbReference>
<dbReference type="GO" id="GO:0035556">
    <property type="term" value="P:intracellular signal transduction"/>
    <property type="evidence" value="ECO:0007669"/>
    <property type="project" value="InterPro"/>
</dbReference>
<name>A0A545TRG7_9PROT</name>
<evidence type="ECO:0000313" key="3">
    <source>
        <dbReference type="Proteomes" id="UP000315252"/>
    </source>
</evidence>
<evidence type="ECO:0000259" key="1">
    <source>
        <dbReference type="PROSITE" id="PS50125"/>
    </source>
</evidence>
<dbReference type="SUPFAM" id="SSF55073">
    <property type="entry name" value="Nucleotide cyclase"/>
    <property type="match status" value="1"/>
</dbReference>
<dbReference type="InterPro" id="IPR001054">
    <property type="entry name" value="A/G_cyclase"/>
</dbReference>
<dbReference type="OrthoDB" id="9762462at2"/>
<organism evidence="2 3">
    <name type="scientific">Denitrobaculum tricleocarpae</name>
    <dbReference type="NCBI Taxonomy" id="2591009"/>
    <lineage>
        <taxon>Bacteria</taxon>
        <taxon>Pseudomonadati</taxon>
        <taxon>Pseudomonadota</taxon>
        <taxon>Alphaproteobacteria</taxon>
        <taxon>Rhodospirillales</taxon>
        <taxon>Rhodospirillaceae</taxon>
        <taxon>Denitrobaculum</taxon>
    </lineage>
</organism>
<dbReference type="Gene3D" id="3.30.70.1230">
    <property type="entry name" value="Nucleotide cyclase"/>
    <property type="match status" value="1"/>
</dbReference>
<evidence type="ECO:0000313" key="2">
    <source>
        <dbReference type="EMBL" id="TQV79813.1"/>
    </source>
</evidence>
<reference evidence="2 3" key="1">
    <citation type="submission" date="2019-06" db="EMBL/GenBank/DDBJ databases">
        <title>Whole genome sequence for Rhodospirillaceae sp. R148.</title>
        <authorList>
            <person name="Wang G."/>
        </authorList>
    </citation>
    <scope>NUCLEOTIDE SEQUENCE [LARGE SCALE GENOMIC DNA]</scope>
    <source>
        <strain evidence="2 3">R148</strain>
    </source>
</reference>
<protein>
    <submittedName>
        <fullName evidence="2">Adenylate/guanylate cyclase domain-containing protein</fullName>
    </submittedName>
</protein>
<dbReference type="GO" id="GO:0006171">
    <property type="term" value="P:cAMP biosynthetic process"/>
    <property type="evidence" value="ECO:0007669"/>
    <property type="project" value="TreeGrafter"/>
</dbReference>
<sequence length="402" mass="43552">MTARYSEDIRAWIIDQGLRGASLDEITAGFCRRLRAAGHPLCRVSVSLRTLHPKYGAHSLVWDAASDSLSKIAHLHQEAGDQTFLESPIHYLVSGAAKHVRCQLDGRPLQVTFPMVEALRTQGYTDYAATTVLFAAEQDFQTMEGIFFSCATDCDGGFSDEELTWIKGLLPSLALALKSASVQEVAVNIVEAYLGKDAGHQVLRGKFNRGSVESIDAVILIADLRGFTATTGLLPRETVVQRLNAYFDCIVQPVEQRGGQVLKFLGDGLLATFTLEDGQPRNQVCASALQAARSALTEVAKLNARLESQGEYAMPLDIALHLGDVMYGNVGAADRLDFTVIGTAVNEASRIEGLCDQLGRNLLISETFSEELGSKSGDLVLLGSYPLRGVSVQRQVFGLAEE</sequence>
<dbReference type="RefSeq" id="WP_142896993.1">
    <property type="nucleotide sequence ID" value="NZ_ML660055.1"/>
</dbReference>
<dbReference type="EMBL" id="VHSH01000004">
    <property type="protein sequence ID" value="TQV79813.1"/>
    <property type="molecule type" value="Genomic_DNA"/>
</dbReference>